<dbReference type="RefSeq" id="WP_229954894.1">
    <property type="nucleotide sequence ID" value="NZ_BAAAEM010000002.1"/>
</dbReference>
<dbReference type="Gene3D" id="3.10.450.50">
    <property type="match status" value="1"/>
</dbReference>
<dbReference type="EMBL" id="BAAAEM010000002">
    <property type="protein sequence ID" value="GAA0476387.1"/>
    <property type="molecule type" value="Genomic_DNA"/>
</dbReference>
<accession>A0ABN1AH76</accession>
<name>A0ABN1AH76_9SPHN</name>
<dbReference type="Proteomes" id="UP001500713">
    <property type="component" value="Unassembled WGS sequence"/>
</dbReference>
<reference evidence="2 3" key="1">
    <citation type="journal article" date="2019" name="Int. J. Syst. Evol. Microbiol.">
        <title>The Global Catalogue of Microorganisms (GCM) 10K type strain sequencing project: providing services to taxonomists for standard genome sequencing and annotation.</title>
        <authorList>
            <consortium name="The Broad Institute Genomics Platform"/>
            <consortium name="The Broad Institute Genome Sequencing Center for Infectious Disease"/>
            <person name="Wu L."/>
            <person name="Ma J."/>
        </authorList>
    </citation>
    <scope>NUCLEOTIDE SEQUENCE [LARGE SCALE GENOMIC DNA]</scope>
    <source>
        <strain evidence="2 3">JCM 14162</strain>
    </source>
</reference>
<feature type="domain" description="SnoaL-like" evidence="1">
    <location>
        <begin position="8"/>
        <end position="105"/>
    </location>
</feature>
<evidence type="ECO:0000259" key="1">
    <source>
        <dbReference type="Pfam" id="PF12680"/>
    </source>
</evidence>
<dbReference type="InterPro" id="IPR037401">
    <property type="entry name" value="SnoaL-like"/>
</dbReference>
<dbReference type="Pfam" id="PF12680">
    <property type="entry name" value="SnoaL_2"/>
    <property type="match status" value="1"/>
</dbReference>
<keyword evidence="3" id="KW-1185">Reference proteome</keyword>
<proteinExistence type="predicted"/>
<dbReference type="SUPFAM" id="SSF54427">
    <property type="entry name" value="NTF2-like"/>
    <property type="match status" value="1"/>
</dbReference>
<gene>
    <name evidence="2" type="ORF">GCM10009096_17700</name>
</gene>
<evidence type="ECO:0000313" key="3">
    <source>
        <dbReference type="Proteomes" id="UP001500713"/>
    </source>
</evidence>
<protein>
    <submittedName>
        <fullName evidence="2">Nuclear transport factor 2 family protein</fullName>
    </submittedName>
</protein>
<sequence length="135" mass="15124">MSARDNLKAWHARMADKSEAALSAQLADDAVFHSPVVHTPQAGKPIVMAYLTAADSVLGNDSFRYVREIVDDDANMAMLEFQLELDDIQVNGVDIISWNDEGKIQDFKVMVRPLQAINKVWDEMGKMLEKMKKSA</sequence>
<evidence type="ECO:0000313" key="2">
    <source>
        <dbReference type="EMBL" id="GAA0476387.1"/>
    </source>
</evidence>
<dbReference type="InterPro" id="IPR032710">
    <property type="entry name" value="NTF2-like_dom_sf"/>
</dbReference>
<comment type="caution">
    <text evidence="2">The sequence shown here is derived from an EMBL/GenBank/DDBJ whole genome shotgun (WGS) entry which is preliminary data.</text>
</comment>
<organism evidence="2 3">
    <name type="scientific">Parasphingorhabdus litoris</name>
    <dbReference type="NCBI Taxonomy" id="394733"/>
    <lineage>
        <taxon>Bacteria</taxon>
        <taxon>Pseudomonadati</taxon>
        <taxon>Pseudomonadota</taxon>
        <taxon>Alphaproteobacteria</taxon>
        <taxon>Sphingomonadales</taxon>
        <taxon>Sphingomonadaceae</taxon>
        <taxon>Parasphingorhabdus</taxon>
    </lineage>
</organism>